<dbReference type="InterPro" id="IPR050205">
    <property type="entry name" value="CDPK_Ser/Thr_kinases"/>
</dbReference>
<reference evidence="10" key="1">
    <citation type="submission" date="2013-03" db="EMBL/GenBank/DDBJ databases">
        <title>The Genome Sequence of Anopheles christyi ACHKN1017.</title>
        <authorList>
            <consortium name="The Broad Institute Genomics Platform"/>
            <person name="Neafsey D.E."/>
            <person name="Besansky N."/>
            <person name="Walker B."/>
            <person name="Young S.K."/>
            <person name="Zeng Q."/>
            <person name="Gargeya S."/>
            <person name="Fitzgerald M."/>
            <person name="Haas B."/>
            <person name="Abouelleil A."/>
            <person name="Allen A.W."/>
            <person name="Alvarado L."/>
            <person name="Arachchi H.M."/>
            <person name="Berlin A.M."/>
            <person name="Chapman S.B."/>
            <person name="Gainer-Dewar J."/>
            <person name="Goldberg J."/>
            <person name="Griggs A."/>
            <person name="Gujja S."/>
            <person name="Hansen M."/>
            <person name="Howarth C."/>
            <person name="Imamovic A."/>
            <person name="Ireland A."/>
            <person name="Larimer J."/>
            <person name="McCowan C."/>
            <person name="Murphy C."/>
            <person name="Pearson M."/>
            <person name="Poon T.W."/>
            <person name="Priest M."/>
            <person name="Roberts A."/>
            <person name="Saif S."/>
            <person name="Shea T."/>
            <person name="Sisk P."/>
            <person name="Sykes S."/>
            <person name="Wortman J."/>
            <person name="Nusbaum C."/>
            <person name="Birren B."/>
        </authorList>
    </citation>
    <scope>NUCLEOTIDE SEQUENCE [LARGE SCALE GENOMIC DNA]</scope>
    <source>
        <strain evidence="10">ACHKN1017</strain>
    </source>
</reference>
<dbReference type="GO" id="GO:0005524">
    <property type="term" value="F:ATP binding"/>
    <property type="evidence" value="ECO:0007669"/>
    <property type="project" value="UniProtKB-UniRule"/>
</dbReference>
<keyword evidence="10" id="KW-1185">Reference proteome</keyword>
<keyword evidence="5" id="KW-0418">Kinase</keyword>
<keyword evidence="4 7" id="KW-0547">Nucleotide-binding</keyword>
<dbReference type="Proteomes" id="UP000075881">
    <property type="component" value="Unassembled WGS sequence"/>
</dbReference>
<feature type="binding site" evidence="7">
    <location>
        <position position="246"/>
    </location>
    <ligand>
        <name>ATP</name>
        <dbReference type="ChEBI" id="CHEBI:30616"/>
    </ligand>
</feature>
<keyword evidence="3" id="KW-0808">Transferase</keyword>
<proteinExistence type="inferred from homology"/>
<dbReference type="PANTHER" id="PTHR24349">
    <property type="entry name" value="SERINE/THREONINE-PROTEIN KINASE"/>
    <property type="match status" value="1"/>
</dbReference>
<evidence type="ECO:0008006" key="11">
    <source>
        <dbReference type="Google" id="ProtNLM"/>
    </source>
</evidence>
<dbReference type="PROSITE" id="PS00107">
    <property type="entry name" value="PROTEIN_KINASE_ATP"/>
    <property type="match status" value="1"/>
</dbReference>
<dbReference type="STRING" id="43041.A0A182K6N5"/>
<feature type="compositionally biased region" description="Polar residues" evidence="8">
    <location>
        <begin position="14"/>
        <end position="31"/>
    </location>
</feature>
<dbReference type="SUPFAM" id="SSF56112">
    <property type="entry name" value="Protein kinase-like (PK-like)"/>
    <property type="match status" value="2"/>
</dbReference>
<evidence type="ECO:0000256" key="7">
    <source>
        <dbReference type="PROSITE-ProRule" id="PRU10141"/>
    </source>
</evidence>
<dbReference type="AlphaFoldDB" id="A0A182K6N5"/>
<evidence type="ECO:0000313" key="10">
    <source>
        <dbReference type="Proteomes" id="UP000075881"/>
    </source>
</evidence>
<dbReference type="InterPro" id="IPR011009">
    <property type="entry name" value="Kinase-like_dom_sf"/>
</dbReference>
<dbReference type="Gene3D" id="3.30.200.20">
    <property type="entry name" value="Phosphorylase Kinase, domain 1"/>
    <property type="match status" value="1"/>
</dbReference>
<evidence type="ECO:0000256" key="4">
    <source>
        <dbReference type="ARBA" id="ARBA00022741"/>
    </source>
</evidence>
<evidence type="ECO:0000256" key="8">
    <source>
        <dbReference type="SAM" id="MobiDB-lite"/>
    </source>
</evidence>
<reference evidence="9" key="2">
    <citation type="submission" date="2020-05" db="UniProtKB">
        <authorList>
            <consortium name="EnsemblMetazoa"/>
        </authorList>
    </citation>
    <scope>IDENTIFICATION</scope>
    <source>
        <strain evidence="9">ACHKN1017</strain>
    </source>
</reference>
<evidence type="ECO:0000256" key="1">
    <source>
        <dbReference type="ARBA" id="ARBA00006692"/>
    </source>
</evidence>
<feature type="region of interest" description="Disordered" evidence="8">
    <location>
        <begin position="1"/>
        <end position="120"/>
    </location>
</feature>
<evidence type="ECO:0000256" key="3">
    <source>
        <dbReference type="ARBA" id="ARBA00022679"/>
    </source>
</evidence>
<accession>A0A182K6N5</accession>
<dbReference type="VEuPathDB" id="VectorBase:ACHR006420"/>
<protein>
    <recommendedName>
        <fullName evidence="11">Protein kinase domain-containing protein</fullName>
    </recommendedName>
</protein>
<name>A0A182K6N5_9DIPT</name>
<evidence type="ECO:0000256" key="2">
    <source>
        <dbReference type="ARBA" id="ARBA00022527"/>
    </source>
</evidence>
<sequence>MTNRKETDLLYIPTSKNTSKTGANSASQDNVQMVIDDSYDVQQHQQQQQHLTHDHRHAQHHQEQPVPQPYLPHQHHHQPHPQPHQYNRQHPVPATGMVAYAPPSHATAGQQEPLLDGAVVGDSGNYRYHRRDSPEPGLVVGAEEAMDLDINSPGGPVSASAHEIFRGFSFIAPGLLDEQPNFANGSNMVMQQQPASRSPFSNEIPGVKPVAFGDEYNLMEELGRGTFSICRMCEHRTTKKHYAVKKWPTISDEVKDLLRQMLHIVPSRRPTAAQILRHPWLSRSGPRLMYNTVGTQHASSERPMIVEPQDTKPTCVNTEAIKGAVHATFRAISSPQAANLGPVGMSDLARRRMDKMNHS</sequence>
<comment type="similarity">
    <text evidence="1">Belongs to the protein kinase superfamily. CAMK Ser/Thr protein kinase family.</text>
</comment>
<keyword evidence="6 7" id="KW-0067">ATP-binding</keyword>
<organism evidence="9 10">
    <name type="scientific">Anopheles christyi</name>
    <dbReference type="NCBI Taxonomy" id="43041"/>
    <lineage>
        <taxon>Eukaryota</taxon>
        <taxon>Metazoa</taxon>
        <taxon>Ecdysozoa</taxon>
        <taxon>Arthropoda</taxon>
        <taxon>Hexapoda</taxon>
        <taxon>Insecta</taxon>
        <taxon>Pterygota</taxon>
        <taxon>Neoptera</taxon>
        <taxon>Endopterygota</taxon>
        <taxon>Diptera</taxon>
        <taxon>Nematocera</taxon>
        <taxon>Culicoidea</taxon>
        <taxon>Culicidae</taxon>
        <taxon>Anophelinae</taxon>
        <taxon>Anopheles</taxon>
    </lineage>
</organism>
<dbReference type="EnsemblMetazoa" id="ACHR006420-RA">
    <property type="protein sequence ID" value="ACHR006420-PA"/>
    <property type="gene ID" value="ACHR006420"/>
</dbReference>
<keyword evidence="2" id="KW-0723">Serine/threonine-protein kinase</keyword>
<dbReference type="InterPro" id="IPR017441">
    <property type="entry name" value="Protein_kinase_ATP_BS"/>
</dbReference>
<evidence type="ECO:0000313" key="9">
    <source>
        <dbReference type="EnsemblMetazoa" id="ACHR006420-PA"/>
    </source>
</evidence>
<evidence type="ECO:0000256" key="5">
    <source>
        <dbReference type="ARBA" id="ARBA00022777"/>
    </source>
</evidence>
<dbReference type="GO" id="GO:0004674">
    <property type="term" value="F:protein serine/threonine kinase activity"/>
    <property type="evidence" value="ECO:0007669"/>
    <property type="project" value="UniProtKB-KW"/>
</dbReference>
<evidence type="ECO:0000256" key="6">
    <source>
        <dbReference type="ARBA" id="ARBA00022840"/>
    </source>
</evidence>